<organism evidence="1 2">
    <name type="scientific">Enterobacter roggenkampii</name>
    <dbReference type="NCBI Taxonomy" id="1812935"/>
    <lineage>
        <taxon>Bacteria</taxon>
        <taxon>Pseudomonadati</taxon>
        <taxon>Pseudomonadota</taxon>
        <taxon>Gammaproteobacteria</taxon>
        <taxon>Enterobacterales</taxon>
        <taxon>Enterobacteriaceae</taxon>
        <taxon>Enterobacter</taxon>
        <taxon>Enterobacter cloacae complex</taxon>
    </lineage>
</organism>
<keyword evidence="2" id="KW-1185">Reference proteome</keyword>
<dbReference type="Proteomes" id="UP000077063">
    <property type="component" value="Unassembled WGS sequence"/>
</dbReference>
<proteinExistence type="predicted"/>
<comment type="caution">
    <text evidence="1">The sequence shown here is derived from an EMBL/GenBank/DDBJ whole genome shotgun (WGS) entry which is preliminary data.</text>
</comment>
<sequence length="385" mass="45017">MVGEKMNEHRKECVEESRAWEKERAEKERIRLEKQSSEKYAWLKNKLKWLNKEPRAAFFFFFSLGINFQKSRSDSVVPKAENYADPLSAEALGTKSLKMAIDKTPVRQPEERATIGGITPDFDFNFHQDKSESDAQEILEVQETSEKNSLMKTTPSTQENLKEDINEIIKKLNVSRLNNKPANGVSFPHFAQYFTGVEDIPDYIIKTLSRFDIEKVIIFIKETKDAWVSVQEEFQQAFSWVDIKNEQQCIWVWNTMKDKGVCPPINPLNNFQRWHFICATFDLWQGWTNEQLDELTRGHKKISPQRLELKSSLCPPGKHKAVLMDELEKAWALKLFRKKKKEHQAVLKLPAKIKKKLTRLSEKYEISELDMMALLIESECVRNDL</sequence>
<protein>
    <submittedName>
        <fullName evidence="1">Uncharacterized protein</fullName>
    </submittedName>
</protein>
<evidence type="ECO:0000313" key="1">
    <source>
        <dbReference type="EMBL" id="SAB46362.1"/>
    </source>
</evidence>
<accession>A0ABY0J8L6</accession>
<name>A0ABY0J8L6_9ENTR</name>
<reference evidence="1 2" key="1">
    <citation type="submission" date="2016-03" db="EMBL/GenBank/DDBJ databases">
        <authorList>
            <consortium name="Pathogen Informatics"/>
        </authorList>
    </citation>
    <scope>NUCLEOTIDE SEQUENCE [LARGE SCALE GENOMIC DNA]</scope>
    <source>
        <strain evidence="2">e2161</strain>
    </source>
</reference>
<dbReference type="EMBL" id="FKDK01000031">
    <property type="protein sequence ID" value="SAB46362.1"/>
    <property type="molecule type" value="Genomic_DNA"/>
</dbReference>
<evidence type="ECO:0000313" key="2">
    <source>
        <dbReference type="Proteomes" id="UP000077063"/>
    </source>
</evidence>
<gene>
    <name evidence="1" type="ORF">SAMEA2273443_04816</name>
</gene>